<reference evidence="7 8" key="2">
    <citation type="submission" date="2024-05" db="EMBL/GenBank/DDBJ databases">
        <authorList>
            <person name="Chen Y."/>
            <person name="Shah S."/>
            <person name="Dougan E. K."/>
            <person name="Thang M."/>
            <person name="Chan C."/>
        </authorList>
    </citation>
    <scope>NUCLEOTIDE SEQUENCE [LARGE SCALE GENOMIC DNA]</scope>
</reference>
<dbReference type="EMBL" id="CAMXCT020001884">
    <property type="protein sequence ID" value="CAL1147224.1"/>
    <property type="molecule type" value="Genomic_DNA"/>
</dbReference>
<sequence length="236" mass="26407">MVWEAPAGAPVELCFEAIDLLGLDQAACSSVLEDLAKKLRPIPPLEFKSFSDCSYLTCKALGVQVRLVSGKADVVFLYNENVEGFSQFRGTLPEGLEWTHESKDVILMLGEPSDKYGGGRFRAVGISYETLGLDIQFKESSWEDQKNPIAFISVFQRLDPSHGLCELCGKHASFRCGLCKNKRYCSSDCQKKDWLRHQKECSGYLEKPSLKCDDLLPRCQQASKLVTHKVILDAMD</sequence>
<dbReference type="Gene3D" id="6.10.140.2220">
    <property type="match status" value="1"/>
</dbReference>
<dbReference type="OrthoDB" id="432970at2759"/>
<proteinExistence type="predicted"/>
<dbReference type="AlphaFoldDB" id="A0A9P1CLH8"/>
<evidence type="ECO:0000256" key="3">
    <source>
        <dbReference type="ARBA" id="ARBA00022833"/>
    </source>
</evidence>
<evidence type="ECO:0000256" key="2">
    <source>
        <dbReference type="ARBA" id="ARBA00022771"/>
    </source>
</evidence>
<dbReference type="Pfam" id="PF01753">
    <property type="entry name" value="zf-MYND"/>
    <property type="match status" value="1"/>
</dbReference>
<keyword evidence="2 4" id="KW-0863">Zinc-finger</keyword>
<evidence type="ECO:0000256" key="1">
    <source>
        <dbReference type="ARBA" id="ARBA00022723"/>
    </source>
</evidence>
<dbReference type="InterPro" id="IPR002893">
    <property type="entry name" value="Znf_MYND"/>
</dbReference>
<accession>A0A9P1CLH8</accession>
<dbReference type="SUPFAM" id="SSF144232">
    <property type="entry name" value="HIT/MYND zinc finger-like"/>
    <property type="match status" value="1"/>
</dbReference>
<evidence type="ECO:0000259" key="5">
    <source>
        <dbReference type="PROSITE" id="PS50865"/>
    </source>
</evidence>
<reference evidence="6" key="1">
    <citation type="submission" date="2022-10" db="EMBL/GenBank/DDBJ databases">
        <authorList>
            <person name="Chen Y."/>
            <person name="Dougan E. K."/>
            <person name="Chan C."/>
            <person name="Rhodes N."/>
            <person name="Thang M."/>
        </authorList>
    </citation>
    <scope>NUCLEOTIDE SEQUENCE</scope>
</reference>
<organism evidence="6">
    <name type="scientific">Cladocopium goreaui</name>
    <dbReference type="NCBI Taxonomy" id="2562237"/>
    <lineage>
        <taxon>Eukaryota</taxon>
        <taxon>Sar</taxon>
        <taxon>Alveolata</taxon>
        <taxon>Dinophyceae</taxon>
        <taxon>Suessiales</taxon>
        <taxon>Symbiodiniaceae</taxon>
        <taxon>Cladocopium</taxon>
    </lineage>
</organism>
<evidence type="ECO:0000313" key="6">
    <source>
        <dbReference type="EMBL" id="CAI3993849.1"/>
    </source>
</evidence>
<evidence type="ECO:0000313" key="8">
    <source>
        <dbReference type="Proteomes" id="UP001152797"/>
    </source>
</evidence>
<dbReference type="GO" id="GO:0008270">
    <property type="term" value="F:zinc ion binding"/>
    <property type="evidence" value="ECO:0007669"/>
    <property type="project" value="UniProtKB-KW"/>
</dbReference>
<dbReference type="EMBL" id="CAMXCT030001884">
    <property type="protein sequence ID" value="CAL4781161.1"/>
    <property type="molecule type" value="Genomic_DNA"/>
</dbReference>
<dbReference type="EMBL" id="CAMXCT010001884">
    <property type="protein sequence ID" value="CAI3993849.1"/>
    <property type="molecule type" value="Genomic_DNA"/>
</dbReference>
<gene>
    <name evidence="6" type="ORF">C1SCF055_LOCUS20555</name>
</gene>
<evidence type="ECO:0000313" key="7">
    <source>
        <dbReference type="EMBL" id="CAL4781161.1"/>
    </source>
</evidence>
<comment type="caution">
    <text evidence="6">The sequence shown here is derived from an EMBL/GenBank/DDBJ whole genome shotgun (WGS) entry which is preliminary data.</text>
</comment>
<keyword evidence="1" id="KW-0479">Metal-binding</keyword>
<name>A0A9P1CLH8_9DINO</name>
<dbReference type="PROSITE" id="PS50865">
    <property type="entry name" value="ZF_MYND_2"/>
    <property type="match status" value="1"/>
</dbReference>
<evidence type="ECO:0000256" key="4">
    <source>
        <dbReference type="PROSITE-ProRule" id="PRU00134"/>
    </source>
</evidence>
<feature type="domain" description="MYND-type" evidence="5">
    <location>
        <begin position="165"/>
        <end position="201"/>
    </location>
</feature>
<keyword evidence="3" id="KW-0862">Zinc</keyword>
<keyword evidence="8" id="KW-1185">Reference proteome</keyword>
<protein>
    <submittedName>
        <fullName evidence="7">Tudor domain-containing protein 1</fullName>
    </submittedName>
</protein>
<dbReference type="Proteomes" id="UP001152797">
    <property type="component" value="Unassembled WGS sequence"/>
</dbReference>